<dbReference type="RefSeq" id="WP_255917975.1">
    <property type="nucleotide sequence ID" value="NZ_JANFNG010000001.1"/>
</dbReference>
<comment type="caution">
    <text evidence="3">The sequence shown here is derived from an EMBL/GenBank/DDBJ whole genome shotgun (WGS) entry which is preliminary data.</text>
</comment>
<dbReference type="SUPFAM" id="SSF54593">
    <property type="entry name" value="Glyoxalase/Bleomycin resistance protein/Dihydroxybiphenyl dioxygenase"/>
    <property type="match status" value="1"/>
</dbReference>
<evidence type="ECO:0000256" key="1">
    <source>
        <dbReference type="ARBA" id="ARBA00022723"/>
    </source>
</evidence>
<dbReference type="Gene3D" id="3.10.180.10">
    <property type="entry name" value="2,3-Dihydroxybiphenyl 1,2-Dioxygenase, domain 1"/>
    <property type="match status" value="1"/>
</dbReference>
<dbReference type="Proteomes" id="UP001057702">
    <property type="component" value="Unassembled WGS sequence"/>
</dbReference>
<evidence type="ECO:0000313" key="3">
    <source>
        <dbReference type="EMBL" id="MCQ4079121.1"/>
    </source>
</evidence>
<proteinExistence type="predicted"/>
<name>A0ABT1PN71_9ACTN</name>
<evidence type="ECO:0000313" key="4">
    <source>
        <dbReference type="Proteomes" id="UP001057702"/>
    </source>
</evidence>
<feature type="domain" description="VOC" evidence="2">
    <location>
        <begin position="13"/>
        <end position="144"/>
    </location>
</feature>
<dbReference type="EMBL" id="JANFNG010000001">
    <property type="protein sequence ID" value="MCQ4079121.1"/>
    <property type="molecule type" value="Genomic_DNA"/>
</dbReference>
<dbReference type="PROSITE" id="PS51819">
    <property type="entry name" value="VOC"/>
    <property type="match status" value="1"/>
</dbReference>
<evidence type="ECO:0000259" key="2">
    <source>
        <dbReference type="PROSITE" id="PS51819"/>
    </source>
</evidence>
<sequence length="146" mass="16287">MTQRKTQQPTVDGIHHFSPTVTDIEASAEWYQRVFGLERVPVPFPHYGSEDSGYAILLTDPNSGLAIGLHHHRANMGEQFDETRTGLDHLALSVSSRTTLEAWVAWLDELGVEHAGVTDMHEPFGYSVLVFRDPDGIQLELFTLTG</sequence>
<reference evidence="3" key="1">
    <citation type="submission" date="2022-06" db="EMBL/GenBank/DDBJ databases">
        <title>Draft genome sequence of Streptomyces sp. RB6PN25 isolated from peat swamp forest in Thailand.</title>
        <authorList>
            <person name="Duangmal K."/>
            <person name="Klaysubun C."/>
        </authorList>
    </citation>
    <scope>NUCLEOTIDE SEQUENCE</scope>
    <source>
        <strain evidence="3">RB6PN25</strain>
    </source>
</reference>
<dbReference type="InterPro" id="IPR037523">
    <property type="entry name" value="VOC_core"/>
</dbReference>
<dbReference type="CDD" id="cd06587">
    <property type="entry name" value="VOC"/>
    <property type="match status" value="1"/>
</dbReference>
<dbReference type="PANTHER" id="PTHR36113:SF6">
    <property type="entry name" value="FOSFOMYCIN RESISTANCE PROTEIN FOSX"/>
    <property type="match status" value="1"/>
</dbReference>
<keyword evidence="1" id="KW-0479">Metal-binding</keyword>
<dbReference type="InterPro" id="IPR051332">
    <property type="entry name" value="Fosfomycin_Res_Enzymes"/>
</dbReference>
<organism evidence="3 4">
    <name type="scientific">Streptomyces humicola</name>
    <dbReference type="NCBI Taxonomy" id="2953240"/>
    <lineage>
        <taxon>Bacteria</taxon>
        <taxon>Bacillati</taxon>
        <taxon>Actinomycetota</taxon>
        <taxon>Actinomycetes</taxon>
        <taxon>Kitasatosporales</taxon>
        <taxon>Streptomycetaceae</taxon>
        <taxon>Streptomyces</taxon>
    </lineage>
</organism>
<gene>
    <name evidence="3" type="ORF">NGB36_00440</name>
</gene>
<protein>
    <submittedName>
        <fullName evidence="3">VOC family protein</fullName>
    </submittedName>
</protein>
<accession>A0ABT1PN71</accession>
<keyword evidence="4" id="KW-1185">Reference proteome</keyword>
<dbReference type="Pfam" id="PF00903">
    <property type="entry name" value="Glyoxalase"/>
    <property type="match status" value="1"/>
</dbReference>
<dbReference type="InterPro" id="IPR004360">
    <property type="entry name" value="Glyas_Fos-R_dOase_dom"/>
</dbReference>
<dbReference type="InterPro" id="IPR029068">
    <property type="entry name" value="Glyas_Bleomycin-R_OHBP_Dase"/>
</dbReference>
<dbReference type="PANTHER" id="PTHR36113">
    <property type="entry name" value="LYASE, PUTATIVE-RELATED-RELATED"/>
    <property type="match status" value="1"/>
</dbReference>